<feature type="region of interest" description="Disordered" evidence="1">
    <location>
        <begin position="151"/>
        <end position="170"/>
    </location>
</feature>
<feature type="region of interest" description="Disordered" evidence="1">
    <location>
        <begin position="182"/>
        <end position="265"/>
    </location>
</feature>
<proteinExistence type="predicted"/>
<evidence type="ECO:0000313" key="2">
    <source>
        <dbReference type="EMBL" id="PSS22173.1"/>
    </source>
</evidence>
<reference evidence="2 3" key="1">
    <citation type="journal article" date="2018" name="New Phytol.">
        <title>Comparative genomics and transcriptomics depict ericoid mycorrhizal fungi as versatile saprotrophs and plant mutualists.</title>
        <authorList>
            <person name="Martino E."/>
            <person name="Morin E."/>
            <person name="Grelet G.A."/>
            <person name="Kuo A."/>
            <person name="Kohler A."/>
            <person name="Daghino S."/>
            <person name="Barry K.W."/>
            <person name="Cichocki N."/>
            <person name="Clum A."/>
            <person name="Dockter R.B."/>
            <person name="Hainaut M."/>
            <person name="Kuo R.C."/>
            <person name="LaButti K."/>
            <person name="Lindahl B.D."/>
            <person name="Lindquist E.A."/>
            <person name="Lipzen A."/>
            <person name="Khouja H.R."/>
            <person name="Magnuson J."/>
            <person name="Murat C."/>
            <person name="Ohm R.A."/>
            <person name="Singer S.W."/>
            <person name="Spatafora J.W."/>
            <person name="Wang M."/>
            <person name="Veneault-Fourrey C."/>
            <person name="Henrissat B."/>
            <person name="Grigoriev I.V."/>
            <person name="Martin F.M."/>
            <person name="Perotto S."/>
        </authorList>
    </citation>
    <scope>NUCLEOTIDE SEQUENCE [LARGE SCALE GENOMIC DNA]</scope>
    <source>
        <strain evidence="2 3">ATCC 22711</strain>
    </source>
</reference>
<protein>
    <submittedName>
        <fullName evidence="2">Uncharacterized protein</fullName>
    </submittedName>
</protein>
<feature type="compositionally biased region" description="Polar residues" evidence="1">
    <location>
        <begin position="339"/>
        <end position="349"/>
    </location>
</feature>
<feature type="compositionally biased region" description="Low complexity" evidence="1">
    <location>
        <begin position="234"/>
        <end position="261"/>
    </location>
</feature>
<dbReference type="AlphaFoldDB" id="A0A2T3B612"/>
<gene>
    <name evidence="2" type="ORF">M430DRAFT_17734</name>
</gene>
<dbReference type="OrthoDB" id="5360255at2759"/>
<feature type="compositionally biased region" description="Low complexity" evidence="1">
    <location>
        <begin position="156"/>
        <end position="170"/>
    </location>
</feature>
<dbReference type="GeneID" id="36571810"/>
<feature type="compositionally biased region" description="Low complexity" evidence="1">
    <location>
        <begin position="484"/>
        <end position="500"/>
    </location>
</feature>
<evidence type="ECO:0000256" key="1">
    <source>
        <dbReference type="SAM" id="MobiDB-lite"/>
    </source>
</evidence>
<dbReference type="GO" id="GO:0007131">
    <property type="term" value="P:reciprocal meiotic recombination"/>
    <property type="evidence" value="ECO:0007669"/>
    <property type="project" value="InterPro"/>
</dbReference>
<feature type="region of interest" description="Disordered" evidence="1">
    <location>
        <begin position="339"/>
        <end position="535"/>
    </location>
</feature>
<organism evidence="2 3">
    <name type="scientific">Amorphotheca resinae ATCC 22711</name>
    <dbReference type="NCBI Taxonomy" id="857342"/>
    <lineage>
        <taxon>Eukaryota</taxon>
        <taxon>Fungi</taxon>
        <taxon>Dikarya</taxon>
        <taxon>Ascomycota</taxon>
        <taxon>Pezizomycotina</taxon>
        <taxon>Leotiomycetes</taxon>
        <taxon>Helotiales</taxon>
        <taxon>Amorphothecaceae</taxon>
        <taxon>Amorphotheca</taxon>
    </lineage>
</organism>
<dbReference type="EMBL" id="KZ679009">
    <property type="protein sequence ID" value="PSS22173.1"/>
    <property type="molecule type" value="Genomic_DNA"/>
</dbReference>
<feature type="compositionally biased region" description="Low complexity" evidence="1">
    <location>
        <begin position="198"/>
        <end position="211"/>
    </location>
</feature>
<dbReference type="Proteomes" id="UP000241818">
    <property type="component" value="Unassembled WGS sequence"/>
</dbReference>
<accession>A0A2T3B612</accession>
<feature type="compositionally biased region" description="Low complexity" evidence="1">
    <location>
        <begin position="514"/>
        <end position="525"/>
    </location>
</feature>
<dbReference type="InParanoid" id="A0A2T3B612"/>
<dbReference type="Pfam" id="PF03525">
    <property type="entry name" value="Meiotic_rec114"/>
    <property type="match status" value="1"/>
</dbReference>
<dbReference type="STRING" id="857342.A0A2T3B612"/>
<sequence>MSQLSSLVQDPNWISIPFAKFSHNTSPYGTRNFIWSHVSQRNDLDLIVRNDRVVDEYGNYSNRVVLKITAGMDVLETQDLGELVNFAREFDPSSGAEQPVQVVIKSPFLAMRYPKTTNTVRRIQLKFRNDSDFTKAFNILTGLGLTITESVPSAPPASQSQPSMSPAPSVISASISGSAIVGQPLPLPSTQTSLHTFSNSPAPTTSSSPTSGFKVPMRPETRSSETQRPSSVQSFTTTTITRPTSASTTFSAPTPSSSTSTMNSLHDPIRQLSSLHTSQLRQEPDSRRLSYPILQMPNSSDATNVPLFISQLQAQRQAAPHVIQSTNDLLAVSPFFSSQGSITPQNQASAKLDRQEDTSQISGPLGRERPASTPLESSDTYNAWIPPRRELPFPNLRGSSKDLPPLPKPTPVSKVDATEKTTVLAKKESSPPVPKPAKKRVAQRKSTAAKPPEEKLLAEPPPVNKTAKEPETDRATGAQEDEPSPLAAKSAAARPPSAASGLQSKAAPTKKRGAAAAPVRPSSSSKRPKMVDQGTQTQKLLGHDHTITMKPIPSNEVSVPITVEETSPAPPPHNYLDELDAFITRHKARPAPKELWEAPRYAEADEEQRQLILNDFICENLENEDFLQLCEDTEKAWRRIGLGM</sequence>
<evidence type="ECO:0000313" key="3">
    <source>
        <dbReference type="Proteomes" id="UP000241818"/>
    </source>
</evidence>
<dbReference type="InterPro" id="IPR004354">
    <property type="entry name" value="Meiotic_Rec114"/>
</dbReference>
<feature type="compositionally biased region" description="Polar residues" evidence="1">
    <location>
        <begin position="188"/>
        <end position="197"/>
    </location>
</feature>
<name>A0A2T3B612_AMORE</name>
<dbReference type="RefSeq" id="XP_024722328.1">
    <property type="nucleotide sequence ID" value="XM_024863729.1"/>
</dbReference>
<keyword evidence="3" id="KW-1185">Reference proteome</keyword>